<dbReference type="PROSITE" id="PS50893">
    <property type="entry name" value="ABC_TRANSPORTER_2"/>
    <property type="match status" value="1"/>
</dbReference>
<dbReference type="GO" id="GO:0016887">
    <property type="term" value="F:ATP hydrolysis activity"/>
    <property type="evidence" value="ECO:0007669"/>
    <property type="project" value="InterPro"/>
</dbReference>
<organism evidence="10">
    <name type="scientific">bioreactor metagenome</name>
    <dbReference type="NCBI Taxonomy" id="1076179"/>
    <lineage>
        <taxon>unclassified sequences</taxon>
        <taxon>metagenomes</taxon>
        <taxon>ecological metagenomes</taxon>
    </lineage>
</organism>
<dbReference type="Pfam" id="PF00005">
    <property type="entry name" value="ABC_tran"/>
    <property type="match status" value="2"/>
</dbReference>
<dbReference type="PANTHER" id="PTHR43394:SF1">
    <property type="entry name" value="ATP-BINDING CASSETTE SUB-FAMILY B MEMBER 10, MITOCHONDRIAL"/>
    <property type="match status" value="1"/>
</dbReference>
<dbReference type="SUPFAM" id="SSF90123">
    <property type="entry name" value="ABC transporter transmembrane region"/>
    <property type="match status" value="1"/>
</dbReference>
<dbReference type="GO" id="GO:0005524">
    <property type="term" value="F:ATP binding"/>
    <property type="evidence" value="ECO:0007669"/>
    <property type="project" value="UniProtKB-KW"/>
</dbReference>
<dbReference type="Pfam" id="PF00664">
    <property type="entry name" value="ABC_membrane"/>
    <property type="match status" value="1"/>
</dbReference>
<keyword evidence="2 7" id="KW-0812">Transmembrane</keyword>
<comment type="caution">
    <text evidence="10">The sequence shown here is derived from an EMBL/GenBank/DDBJ whole genome shotgun (WGS) entry which is preliminary data.</text>
</comment>
<dbReference type="PANTHER" id="PTHR43394">
    <property type="entry name" value="ATP-DEPENDENT PERMEASE MDL1, MITOCHONDRIAL"/>
    <property type="match status" value="1"/>
</dbReference>
<dbReference type="SUPFAM" id="SSF52540">
    <property type="entry name" value="P-loop containing nucleoside triphosphate hydrolases"/>
    <property type="match status" value="1"/>
</dbReference>
<comment type="subcellular location">
    <subcellularLocation>
        <location evidence="1">Membrane</location>
        <topology evidence="1">Multi-pass membrane protein</topology>
    </subcellularLocation>
</comment>
<dbReference type="Gene3D" id="3.40.50.300">
    <property type="entry name" value="P-loop containing nucleotide triphosphate hydrolases"/>
    <property type="match status" value="2"/>
</dbReference>
<reference evidence="10" key="1">
    <citation type="submission" date="2019-08" db="EMBL/GenBank/DDBJ databases">
        <authorList>
            <person name="Kucharzyk K."/>
            <person name="Murdoch R.W."/>
            <person name="Higgins S."/>
            <person name="Loffler F."/>
        </authorList>
    </citation>
    <scope>NUCLEOTIDE SEQUENCE</scope>
</reference>
<keyword evidence="5 7" id="KW-1133">Transmembrane helix</keyword>
<feature type="transmembrane region" description="Helical" evidence="7">
    <location>
        <begin position="139"/>
        <end position="157"/>
    </location>
</feature>
<dbReference type="AlphaFoldDB" id="A0A644TPY0"/>
<dbReference type="GO" id="GO:0015421">
    <property type="term" value="F:ABC-type oligopeptide transporter activity"/>
    <property type="evidence" value="ECO:0007669"/>
    <property type="project" value="TreeGrafter"/>
</dbReference>
<feature type="transmembrane region" description="Helical" evidence="7">
    <location>
        <begin position="62"/>
        <end position="82"/>
    </location>
</feature>
<evidence type="ECO:0000256" key="5">
    <source>
        <dbReference type="ARBA" id="ARBA00022989"/>
    </source>
</evidence>
<evidence type="ECO:0000256" key="7">
    <source>
        <dbReference type="SAM" id="Phobius"/>
    </source>
</evidence>
<proteinExistence type="predicted"/>
<feature type="transmembrane region" description="Helical" evidence="7">
    <location>
        <begin position="274"/>
        <end position="292"/>
    </location>
</feature>
<feature type="domain" description="ABC transmembrane type-1" evidence="9">
    <location>
        <begin position="30"/>
        <end position="301"/>
    </location>
</feature>
<dbReference type="Gene3D" id="1.20.1560.10">
    <property type="entry name" value="ABC transporter type 1, transmembrane domain"/>
    <property type="match status" value="1"/>
</dbReference>
<evidence type="ECO:0000313" key="10">
    <source>
        <dbReference type="EMBL" id="MPL67691.1"/>
    </source>
</evidence>
<evidence type="ECO:0000256" key="4">
    <source>
        <dbReference type="ARBA" id="ARBA00022840"/>
    </source>
</evidence>
<evidence type="ECO:0000256" key="6">
    <source>
        <dbReference type="ARBA" id="ARBA00023136"/>
    </source>
</evidence>
<feature type="transmembrane region" description="Helical" evidence="7">
    <location>
        <begin position="163"/>
        <end position="182"/>
    </location>
</feature>
<dbReference type="EMBL" id="VSSQ01000038">
    <property type="protein sequence ID" value="MPL67691.1"/>
    <property type="molecule type" value="Genomic_DNA"/>
</dbReference>
<dbReference type="InterPro" id="IPR003439">
    <property type="entry name" value="ABC_transporter-like_ATP-bd"/>
</dbReference>
<dbReference type="GO" id="GO:0016020">
    <property type="term" value="C:membrane"/>
    <property type="evidence" value="ECO:0007669"/>
    <property type="project" value="UniProtKB-SubCell"/>
</dbReference>
<evidence type="ECO:0000259" key="8">
    <source>
        <dbReference type="PROSITE" id="PS50893"/>
    </source>
</evidence>
<dbReference type="PROSITE" id="PS00211">
    <property type="entry name" value="ABC_TRANSPORTER_1"/>
    <property type="match status" value="1"/>
</dbReference>
<dbReference type="InterPro" id="IPR003593">
    <property type="entry name" value="AAA+_ATPase"/>
</dbReference>
<dbReference type="InterPro" id="IPR027417">
    <property type="entry name" value="P-loop_NTPase"/>
</dbReference>
<protein>
    <submittedName>
        <fullName evidence="10">Vitamin B12 import ATP-binding protein BtuD</fullName>
    </submittedName>
</protein>
<dbReference type="InterPro" id="IPR011527">
    <property type="entry name" value="ABC1_TM_dom"/>
</dbReference>
<dbReference type="InterPro" id="IPR017871">
    <property type="entry name" value="ABC_transporter-like_CS"/>
</dbReference>
<evidence type="ECO:0000256" key="2">
    <source>
        <dbReference type="ARBA" id="ARBA00022692"/>
    </source>
</evidence>
<keyword evidence="4 10" id="KW-0067">ATP-binding</keyword>
<dbReference type="SMART" id="SM00382">
    <property type="entry name" value="AAA"/>
    <property type="match status" value="1"/>
</dbReference>
<dbReference type="InterPro" id="IPR036640">
    <property type="entry name" value="ABC1_TM_sf"/>
</dbReference>
<feature type="domain" description="ABC transporter" evidence="8">
    <location>
        <begin position="341"/>
        <end position="694"/>
    </location>
</feature>
<dbReference type="PROSITE" id="PS50929">
    <property type="entry name" value="ABC_TM1F"/>
    <property type="match status" value="1"/>
</dbReference>
<feature type="transmembrane region" description="Helical" evidence="7">
    <location>
        <begin position="21"/>
        <end position="42"/>
    </location>
</feature>
<name>A0A644TPY0_9ZZZZ</name>
<evidence type="ECO:0000259" key="9">
    <source>
        <dbReference type="PROSITE" id="PS50929"/>
    </source>
</evidence>
<evidence type="ECO:0000256" key="3">
    <source>
        <dbReference type="ARBA" id="ARBA00022741"/>
    </source>
</evidence>
<dbReference type="InterPro" id="IPR039421">
    <property type="entry name" value="Type_1_exporter"/>
</dbReference>
<accession>A0A644TPY0</accession>
<evidence type="ECO:0000256" key="1">
    <source>
        <dbReference type="ARBA" id="ARBA00004141"/>
    </source>
</evidence>
<gene>
    <name evidence="10" type="primary">btuD_41</name>
    <name evidence="10" type="ORF">SDC9_13389</name>
</gene>
<sequence>MVKEGLMVAIEYMRRNMARKGWIIYLVSECFFIGRFLLAFFIPLAQKALIDATTEGASMELISAKALVCLILAVGMGVLFMLSIQLSTTANGEAVSGLLIRAFERLIGQRYSDIQKKGAGWYRSILYTDVLPEMLAPTYSIAVFSVVQFISILIIVGRWSLSLVYAILAICAVYLSLVLLLAKIRDSASKRELDVRLKEAAILEEGIDAARVFSRFGRKEVLFSKLQAHIKLRIKVRRVARLAVATTDSLWEIASSLAMVALVLASLAGLRSGAISTGALVTIIAYIPQMLLPSKAIGDIFMFEAWASGVKKHYMDIEKRYQDTIPLAFDLPNSGAEDAVLELRDIGFSYVKDEKEKGGESSFGAETSLRETTPEKRVNISGISLSCSPGTSTALLGLSGEGKSTLIKLMTGEELPSSGEVRFCGAFLRDIPAPMQRSFINVYSQDTEIVDDDVRGNILVGKEALSGAGIEAKKASLRMGFEESLDKLAAIVGKARIKGEIAAQKVCARELEKAYCTNLRPILGLPLFFRLPGNQEPSLFLSLLDRYSTREMAAIFAEAEFGRSYCVSEKVESLIQSVGLSHLVGRTLGQRGGGISGGERQRIALARCLAKENWKFLIIDEPFTSLDALAEEELSGILQDHTKGRTILLVTHKLNLVPLLTERVVIMKEGAIAAQGSHRELKATNSLYASLWKAFSSQRQ</sequence>
<keyword evidence="3" id="KW-0547">Nucleotide-binding</keyword>
<keyword evidence="6 7" id="KW-0472">Membrane</keyword>